<dbReference type="InterPro" id="IPR040410">
    <property type="entry name" value="UPF0658_Golgi"/>
</dbReference>
<feature type="transmembrane region" description="Helical" evidence="2">
    <location>
        <begin position="398"/>
        <end position="419"/>
    </location>
</feature>
<dbReference type="PANTHER" id="PTHR34391">
    <property type="entry name" value="UPF0658 GOLGI APPARATUS MEMBRANE PROTEIN C1952.10C-RELATED"/>
    <property type="match status" value="1"/>
</dbReference>
<reference evidence="3 4" key="1">
    <citation type="submission" date="2018-02" db="EMBL/GenBank/DDBJ databases">
        <title>Genome sequence of the basidiomycete white-rot fungus Phlebia centrifuga.</title>
        <authorList>
            <person name="Granchi Z."/>
            <person name="Peng M."/>
            <person name="de Vries R.P."/>
            <person name="Hilden K."/>
            <person name="Makela M.R."/>
            <person name="Grigoriev I."/>
            <person name="Riley R."/>
        </authorList>
    </citation>
    <scope>NUCLEOTIDE SEQUENCE [LARGE SCALE GENOMIC DNA]</scope>
    <source>
        <strain evidence="3 4">FBCC195</strain>
    </source>
</reference>
<dbReference type="PANTHER" id="PTHR34391:SF2">
    <property type="entry name" value="TRP C-TERMINAL DOMAIN-CONTAINING PROTEIN"/>
    <property type="match status" value="1"/>
</dbReference>
<feature type="compositionally biased region" description="Acidic residues" evidence="1">
    <location>
        <begin position="237"/>
        <end position="256"/>
    </location>
</feature>
<keyword evidence="2" id="KW-0812">Transmembrane</keyword>
<protein>
    <submittedName>
        <fullName evidence="3">Uncharacterized protein</fullName>
    </submittedName>
</protein>
<dbReference type="GO" id="GO:0005794">
    <property type="term" value="C:Golgi apparatus"/>
    <property type="evidence" value="ECO:0007669"/>
    <property type="project" value="TreeGrafter"/>
</dbReference>
<gene>
    <name evidence="3" type="ORF">PHLCEN_2v6633</name>
</gene>
<sequence>MRVKQLWAYVPIPAKLKLLVDRITLSRITIFYFTFSLIHCIIQVVFQVQAFSINASAAKFLGDIIKQGNATEAGFTVLGQDLRLCNYAPSTVDASSCQVIWNGTSSDNTTGSQVIAALASDFVSPASSAASSSLSSIVAQSSPSLSLSTSPSAPSSTLASLSSVSSSISASSSASESLQSSSTASASAHKSTVTVVVRPTVDLAPLQSTITKSSIVKTTQTLTVTSTPSHSAVSDKDGDDDGDDDEEEDEDEEDEGNDNRQRKRDTPHVISAVVNTSGQSTVQVGGLHGLQGSATLSHNCLVALNWPVSAVDNTKREDIVFIGFSFWVLGMSIVAILNESPPHIVASFLTHVLATGWSAFQLVNTNTFHTSFTRLTTDGACGINLLPDYWTARARAEIPTLALNVLALIISAFLSWKLMKGWISVRREHKISMAVFLFLSFLYLVGWSAMFIAPSFRWTFVEWLFFSLMATASVFLALVTFILGIYCRTNFGKGLSRHCKFNPPSVITVHIVNSLLFTQVNAEEPLPGDDFEPALPYNEKGGDEEKVDFPSYEAPVPTYSAAYGFGPSVPPPAYMSAPRKLGPRFFAKDAAPFDPQPTLSTQSLVRQTSGSSQHSVSSSISTDSTMSMKGKRWMIE</sequence>
<name>A0A2R6NZF8_9APHY</name>
<organism evidence="3 4">
    <name type="scientific">Hermanssonia centrifuga</name>
    <dbReference type="NCBI Taxonomy" id="98765"/>
    <lineage>
        <taxon>Eukaryota</taxon>
        <taxon>Fungi</taxon>
        <taxon>Dikarya</taxon>
        <taxon>Basidiomycota</taxon>
        <taxon>Agaricomycotina</taxon>
        <taxon>Agaricomycetes</taxon>
        <taxon>Polyporales</taxon>
        <taxon>Meruliaceae</taxon>
        <taxon>Hermanssonia</taxon>
    </lineage>
</organism>
<feature type="region of interest" description="Disordered" evidence="1">
    <location>
        <begin position="223"/>
        <end position="267"/>
    </location>
</feature>
<feature type="compositionally biased region" description="Polar residues" evidence="1">
    <location>
        <begin position="597"/>
        <end position="607"/>
    </location>
</feature>
<evidence type="ECO:0000313" key="4">
    <source>
        <dbReference type="Proteomes" id="UP000186601"/>
    </source>
</evidence>
<dbReference type="AlphaFoldDB" id="A0A2R6NZF8"/>
<keyword evidence="2" id="KW-1133">Transmembrane helix</keyword>
<feature type="region of interest" description="Disordered" evidence="1">
    <location>
        <begin position="596"/>
        <end position="636"/>
    </location>
</feature>
<feature type="transmembrane region" description="Helical" evidence="2">
    <location>
        <begin position="464"/>
        <end position="487"/>
    </location>
</feature>
<feature type="compositionally biased region" description="Basic and acidic residues" evidence="1">
    <location>
        <begin position="257"/>
        <end position="267"/>
    </location>
</feature>
<feature type="transmembrane region" description="Helical" evidence="2">
    <location>
        <begin position="319"/>
        <end position="337"/>
    </location>
</feature>
<dbReference type="EMBL" id="MLYV02000643">
    <property type="protein sequence ID" value="PSR80717.1"/>
    <property type="molecule type" value="Genomic_DNA"/>
</dbReference>
<feature type="compositionally biased region" description="Low complexity" evidence="1">
    <location>
        <begin position="608"/>
        <end position="627"/>
    </location>
</feature>
<keyword evidence="2" id="KW-0472">Membrane</keyword>
<accession>A0A2R6NZF8</accession>
<dbReference type="STRING" id="98765.A0A2R6NZF8"/>
<evidence type="ECO:0000256" key="2">
    <source>
        <dbReference type="SAM" id="Phobius"/>
    </source>
</evidence>
<dbReference type="Proteomes" id="UP000186601">
    <property type="component" value="Unassembled WGS sequence"/>
</dbReference>
<keyword evidence="4" id="KW-1185">Reference proteome</keyword>
<comment type="caution">
    <text evidence="3">The sequence shown here is derived from an EMBL/GenBank/DDBJ whole genome shotgun (WGS) entry which is preliminary data.</text>
</comment>
<evidence type="ECO:0000256" key="1">
    <source>
        <dbReference type="SAM" id="MobiDB-lite"/>
    </source>
</evidence>
<feature type="transmembrane region" description="Helical" evidence="2">
    <location>
        <begin position="344"/>
        <end position="363"/>
    </location>
</feature>
<proteinExistence type="predicted"/>
<dbReference type="OrthoDB" id="2448307at2759"/>
<evidence type="ECO:0000313" key="3">
    <source>
        <dbReference type="EMBL" id="PSR80717.1"/>
    </source>
</evidence>
<feature type="transmembrane region" description="Helical" evidence="2">
    <location>
        <begin position="431"/>
        <end position="452"/>
    </location>
</feature>
<feature type="transmembrane region" description="Helical" evidence="2">
    <location>
        <begin position="25"/>
        <end position="46"/>
    </location>
</feature>